<accession>A0A061DAP4</accession>
<dbReference type="VEuPathDB" id="PiroplasmaDB:BBBOND_0211260"/>
<reference evidence="3" key="1">
    <citation type="submission" date="2014-06" db="EMBL/GenBank/DDBJ databases">
        <authorList>
            <person name="Aslett M."/>
            <person name="De Silva N."/>
        </authorList>
    </citation>
    <scope>NUCLEOTIDE SEQUENCE [LARGE SCALE GENOMIC DNA]</scope>
    <source>
        <strain evidence="3">Bond</strain>
    </source>
</reference>
<evidence type="ECO:0000313" key="3">
    <source>
        <dbReference type="Proteomes" id="UP000033188"/>
    </source>
</evidence>
<feature type="region of interest" description="Disordered" evidence="1">
    <location>
        <begin position="64"/>
        <end position="84"/>
    </location>
</feature>
<evidence type="ECO:0000313" key="2">
    <source>
        <dbReference type="EMBL" id="CDR95979.1"/>
    </source>
</evidence>
<dbReference type="Proteomes" id="UP000033188">
    <property type="component" value="Chromosome 2"/>
</dbReference>
<sequence length="241" mass="27516">MRSTVADSSSRLRIRYKMSNDVLEDIRLLRLGLERWGLRKFSSHLLSDTGEPAQKAEQVLRQCWEESEGGPAESQSSTDGDEQPNYVVYGMLQVCLEHWQGTTSWQRGDKDVKSSRHKPTGPLSVVFNAVFISILKKIKLLVVHKHPDQFQRAVRHFTTVISRMFTGAYGSEFYQELEAEDLKLIVFLLRTLLSMFLDTQVDCLYPDGALPVFNVISGLRPQYLSGFEHDLITDFRDVSNA</sequence>
<protein>
    <submittedName>
        <fullName evidence="2">Uncharacterized protein</fullName>
    </submittedName>
</protein>
<dbReference type="EMBL" id="LK391708">
    <property type="protein sequence ID" value="CDR95979.1"/>
    <property type="molecule type" value="Genomic_DNA"/>
</dbReference>
<evidence type="ECO:0000256" key="1">
    <source>
        <dbReference type="SAM" id="MobiDB-lite"/>
    </source>
</evidence>
<name>A0A061DAP4_BABBI</name>
<gene>
    <name evidence="2" type="ORF">BBBOND_0211260</name>
</gene>
<organism evidence="2 3">
    <name type="scientific">Babesia bigemina</name>
    <dbReference type="NCBI Taxonomy" id="5866"/>
    <lineage>
        <taxon>Eukaryota</taxon>
        <taxon>Sar</taxon>
        <taxon>Alveolata</taxon>
        <taxon>Apicomplexa</taxon>
        <taxon>Aconoidasida</taxon>
        <taxon>Piroplasmida</taxon>
        <taxon>Babesiidae</taxon>
        <taxon>Babesia</taxon>
    </lineage>
</organism>
<dbReference type="GeneID" id="24564520"/>
<proteinExistence type="predicted"/>
<dbReference type="KEGG" id="bbig:BBBOND_0211260"/>
<keyword evidence="3" id="KW-1185">Reference proteome</keyword>
<dbReference type="AlphaFoldDB" id="A0A061DAP4"/>
<dbReference type="RefSeq" id="XP_012768165.1">
    <property type="nucleotide sequence ID" value="XM_012912711.1"/>
</dbReference>